<evidence type="ECO:0000313" key="6">
    <source>
        <dbReference type="EMBL" id="CAD7079409.1"/>
    </source>
</evidence>
<evidence type="ECO:0000256" key="1">
    <source>
        <dbReference type="ARBA" id="ARBA00004613"/>
    </source>
</evidence>
<evidence type="ECO:0000256" key="3">
    <source>
        <dbReference type="ARBA" id="ARBA00022525"/>
    </source>
</evidence>
<evidence type="ECO:0000313" key="7">
    <source>
        <dbReference type="Proteomes" id="UP000594454"/>
    </source>
</evidence>
<dbReference type="InParanoid" id="A0A7R8YRE8"/>
<dbReference type="EMBL" id="LR899009">
    <property type="protein sequence ID" value="CAD7079409.1"/>
    <property type="molecule type" value="Genomic_DNA"/>
</dbReference>
<dbReference type="FunFam" id="3.40.50.1820:FF:000122">
    <property type="entry name" value="Vitellogenin-3-like Protein"/>
    <property type="match status" value="1"/>
</dbReference>
<dbReference type="InterPro" id="IPR000734">
    <property type="entry name" value="TAG_lipase"/>
</dbReference>
<keyword evidence="3" id="KW-0964">Secreted</keyword>
<dbReference type="OrthoDB" id="199913at2759"/>
<keyword evidence="7" id="KW-1185">Reference proteome</keyword>
<reference evidence="6 7" key="1">
    <citation type="submission" date="2020-11" db="EMBL/GenBank/DDBJ databases">
        <authorList>
            <person name="Wallbank WR R."/>
            <person name="Pardo Diaz C."/>
            <person name="Kozak K."/>
            <person name="Martin S."/>
            <person name="Jiggins C."/>
            <person name="Moest M."/>
            <person name="Warren A I."/>
            <person name="Generalovic N T."/>
            <person name="Byers J.R.P. K."/>
            <person name="Montejo-Kovacevich G."/>
            <person name="Yen C E."/>
        </authorList>
    </citation>
    <scope>NUCLEOTIDE SEQUENCE [LARGE SCALE GENOMIC DNA]</scope>
</reference>
<dbReference type="PRINTS" id="PR00821">
    <property type="entry name" value="TAGLIPASE"/>
</dbReference>
<gene>
    <name evidence="6" type="ORF">HERILL_LOCUS2627</name>
</gene>
<dbReference type="PANTHER" id="PTHR11610">
    <property type="entry name" value="LIPASE"/>
    <property type="match status" value="1"/>
</dbReference>
<evidence type="ECO:0000256" key="4">
    <source>
        <dbReference type="RuleBase" id="RU004262"/>
    </source>
</evidence>
<feature type="domain" description="Lipase" evidence="5">
    <location>
        <begin position="16"/>
        <end position="312"/>
    </location>
</feature>
<evidence type="ECO:0000259" key="5">
    <source>
        <dbReference type="Pfam" id="PF00151"/>
    </source>
</evidence>
<dbReference type="Proteomes" id="UP000594454">
    <property type="component" value="Chromosome 1"/>
</dbReference>
<organism evidence="6 7">
    <name type="scientific">Hermetia illucens</name>
    <name type="common">Black soldier fly</name>
    <dbReference type="NCBI Taxonomy" id="343691"/>
    <lineage>
        <taxon>Eukaryota</taxon>
        <taxon>Metazoa</taxon>
        <taxon>Ecdysozoa</taxon>
        <taxon>Arthropoda</taxon>
        <taxon>Hexapoda</taxon>
        <taxon>Insecta</taxon>
        <taxon>Pterygota</taxon>
        <taxon>Neoptera</taxon>
        <taxon>Endopterygota</taxon>
        <taxon>Diptera</taxon>
        <taxon>Brachycera</taxon>
        <taxon>Stratiomyomorpha</taxon>
        <taxon>Stratiomyidae</taxon>
        <taxon>Hermetiinae</taxon>
        <taxon>Hermetia</taxon>
    </lineage>
</organism>
<accession>A0A7R8YRE8</accession>
<dbReference type="GO" id="GO:0017171">
    <property type="term" value="F:serine hydrolase activity"/>
    <property type="evidence" value="ECO:0007669"/>
    <property type="project" value="TreeGrafter"/>
</dbReference>
<dbReference type="InterPro" id="IPR013818">
    <property type="entry name" value="Lipase"/>
</dbReference>
<dbReference type="GO" id="GO:0016042">
    <property type="term" value="P:lipid catabolic process"/>
    <property type="evidence" value="ECO:0007669"/>
    <property type="project" value="TreeGrafter"/>
</dbReference>
<dbReference type="InterPro" id="IPR029058">
    <property type="entry name" value="AB_hydrolase_fold"/>
</dbReference>
<sequence>MQKFRTKARSLTSSLGFSKKQAVNTFIFYHGSEPDDKEVYELANSNLILQHPKFDNAKKTCIYIHGYLESPDVESVKVIVDAYLQRNDHNIIILDWTEDAAGSYLLSAIKKMRQLGTIVANALILMTDAGLKLENVHIVGHSLGGQMAGVIGREVKNRSGGSLVIKRLSALDPAFPGFYPAKVSIVKPISKDDAEFVDVIHTDAWLYGAPSSTGTVDFWPNGGRTLQPGCPRRNFRPLSDNDLSSHRRSWWFWAESVINSHPEKFNAVKAKSWSEFKAGKTLEFEQHVVMGLHCPAGVSGDYYLQTNGATPFARGQTGVVFSNERTKTEQNKT</sequence>
<proteinExistence type="inferred from homology"/>
<name>A0A7R8YRE8_HERIL</name>
<dbReference type="OMA" id="MVYMGVD"/>
<dbReference type="Gene3D" id="3.40.50.1820">
    <property type="entry name" value="alpha/beta hydrolase"/>
    <property type="match status" value="1"/>
</dbReference>
<evidence type="ECO:0000256" key="2">
    <source>
        <dbReference type="ARBA" id="ARBA00010701"/>
    </source>
</evidence>
<dbReference type="GO" id="GO:0005615">
    <property type="term" value="C:extracellular space"/>
    <property type="evidence" value="ECO:0007669"/>
    <property type="project" value="TreeGrafter"/>
</dbReference>
<dbReference type="FunCoup" id="A0A7R8YRE8">
    <property type="interactions" value="21"/>
</dbReference>
<protein>
    <recommendedName>
        <fullName evidence="5">Lipase domain-containing protein</fullName>
    </recommendedName>
</protein>
<comment type="subcellular location">
    <subcellularLocation>
        <location evidence="1">Secreted</location>
    </subcellularLocation>
</comment>
<dbReference type="PANTHER" id="PTHR11610:SF37">
    <property type="entry name" value="GH01208P"/>
    <property type="match status" value="1"/>
</dbReference>
<dbReference type="AlphaFoldDB" id="A0A7R8YRE8"/>
<dbReference type="Pfam" id="PF00151">
    <property type="entry name" value="Lipase"/>
    <property type="match status" value="1"/>
</dbReference>
<dbReference type="GO" id="GO:0016298">
    <property type="term" value="F:lipase activity"/>
    <property type="evidence" value="ECO:0007669"/>
    <property type="project" value="InterPro"/>
</dbReference>
<dbReference type="SUPFAM" id="SSF53474">
    <property type="entry name" value="alpha/beta-Hydrolases"/>
    <property type="match status" value="1"/>
</dbReference>
<comment type="similarity">
    <text evidence="2 4">Belongs to the AB hydrolase superfamily. Lipase family.</text>
</comment>